<proteinExistence type="predicted"/>
<evidence type="ECO:0000313" key="1">
    <source>
        <dbReference type="EMBL" id="KKN77093.1"/>
    </source>
</evidence>
<accession>A0A0F9WFM2</accession>
<protein>
    <submittedName>
        <fullName evidence="1">Uncharacterized protein</fullName>
    </submittedName>
</protein>
<comment type="caution">
    <text evidence="1">The sequence shown here is derived from an EMBL/GenBank/DDBJ whole genome shotgun (WGS) entry which is preliminary data.</text>
</comment>
<name>A0A0F9WFM2_9ZZZZ</name>
<dbReference type="AlphaFoldDB" id="A0A0F9WFM2"/>
<gene>
    <name evidence="1" type="ORF">LCGC14_0364340</name>
</gene>
<sequence length="64" mass="7153">MDPRLTDEEIAAALELGGRLDTVVKGRDRIVVHAATRKALTWAAKEFNDHSTNHNRRTMVNLGI</sequence>
<dbReference type="EMBL" id="LAZR01000285">
    <property type="protein sequence ID" value="KKN77093.1"/>
    <property type="molecule type" value="Genomic_DNA"/>
</dbReference>
<reference evidence="1" key="1">
    <citation type="journal article" date="2015" name="Nature">
        <title>Complex archaea that bridge the gap between prokaryotes and eukaryotes.</title>
        <authorList>
            <person name="Spang A."/>
            <person name="Saw J.H."/>
            <person name="Jorgensen S.L."/>
            <person name="Zaremba-Niedzwiedzka K."/>
            <person name="Martijn J."/>
            <person name="Lind A.E."/>
            <person name="van Eijk R."/>
            <person name="Schleper C."/>
            <person name="Guy L."/>
            <person name="Ettema T.J."/>
        </authorList>
    </citation>
    <scope>NUCLEOTIDE SEQUENCE</scope>
</reference>
<organism evidence="1">
    <name type="scientific">marine sediment metagenome</name>
    <dbReference type="NCBI Taxonomy" id="412755"/>
    <lineage>
        <taxon>unclassified sequences</taxon>
        <taxon>metagenomes</taxon>
        <taxon>ecological metagenomes</taxon>
    </lineage>
</organism>